<evidence type="ECO:0000256" key="4">
    <source>
        <dbReference type="HAMAP-Rule" id="MF_00434"/>
    </source>
</evidence>
<dbReference type="GO" id="GO:0008124">
    <property type="term" value="F:4-alpha-hydroxytetrahydrobiopterin dehydratase activity"/>
    <property type="evidence" value="ECO:0007669"/>
    <property type="project" value="UniProtKB-UniRule"/>
</dbReference>
<comment type="similarity">
    <text evidence="2 4">Belongs to the pterin-4-alpha-carbinolamine dehydratase family.</text>
</comment>
<dbReference type="SUPFAM" id="SSF55248">
    <property type="entry name" value="PCD-like"/>
    <property type="match status" value="1"/>
</dbReference>
<dbReference type="AlphaFoldDB" id="A0A1U9YYD9"/>
<evidence type="ECO:0000256" key="1">
    <source>
        <dbReference type="ARBA" id="ARBA00001554"/>
    </source>
</evidence>
<dbReference type="Gene3D" id="3.30.1360.20">
    <property type="entry name" value="Transcriptional coactivator/pterin dehydratase"/>
    <property type="match status" value="1"/>
</dbReference>
<keyword evidence="6" id="KW-1185">Reference proteome</keyword>
<dbReference type="STRING" id="1122214.Mame_01073"/>
<dbReference type="PANTHER" id="PTHR12599:SF0">
    <property type="entry name" value="PTERIN-4-ALPHA-CARBINOLAMINE DEHYDRATASE"/>
    <property type="match status" value="1"/>
</dbReference>
<comment type="catalytic activity">
    <reaction evidence="1 4">
        <text>(4aS,6R)-4a-hydroxy-L-erythro-5,6,7,8-tetrahydrobiopterin = (6R)-L-erythro-6,7-dihydrobiopterin + H2O</text>
        <dbReference type="Rhea" id="RHEA:11920"/>
        <dbReference type="ChEBI" id="CHEBI:15377"/>
        <dbReference type="ChEBI" id="CHEBI:15642"/>
        <dbReference type="ChEBI" id="CHEBI:43120"/>
        <dbReference type="EC" id="4.2.1.96"/>
    </reaction>
</comment>
<reference evidence="5 6" key="1">
    <citation type="submission" date="2017-03" db="EMBL/GenBank/DDBJ databases">
        <title>Foreign affairs: Plasmid Transfer between Roseobacters and Rhizobia.</title>
        <authorList>
            <person name="Bartling P."/>
            <person name="Bunk B."/>
            <person name="Overmann J."/>
            <person name="Brinkmann H."/>
            <person name="Petersen J."/>
        </authorList>
    </citation>
    <scope>NUCLEOTIDE SEQUENCE [LARGE SCALE GENOMIC DNA]</scope>
    <source>
        <strain evidence="5 6">MACL11</strain>
    </source>
</reference>
<dbReference type="Proteomes" id="UP000191135">
    <property type="component" value="Chromosome"/>
</dbReference>
<dbReference type="InterPro" id="IPR036428">
    <property type="entry name" value="PCD_sf"/>
</dbReference>
<dbReference type="KEGG" id="mmed:Mame_01073"/>
<dbReference type="InterPro" id="IPR001533">
    <property type="entry name" value="Pterin_deHydtase"/>
</dbReference>
<dbReference type="eggNOG" id="COG2154">
    <property type="taxonomic scope" value="Bacteria"/>
</dbReference>
<dbReference type="EC" id="4.2.1.96" evidence="4"/>
<dbReference type="OrthoDB" id="9794987at2"/>
<gene>
    <name evidence="5" type="primary">phhB</name>
    <name evidence="5" type="ORF">Mame_01073</name>
</gene>
<organism evidence="5 6">
    <name type="scientific">Martelella mediterranea DSM 17316</name>
    <dbReference type="NCBI Taxonomy" id="1122214"/>
    <lineage>
        <taxon>Bacteria</taxon>
        <taxon>Pseudomonadati</taxon>
        <taxon>Pseudomonadota</taxon>
        <taxon>Alphaproteobacteria</taxon>
        <taxon>Hyphomicrobiales</taxon>
        <taxon>Aurantimonadaceae</taxon>
        <taxon>Martelella</taxon>
    </lineage>
</organism>
<accession>A0A1U9YYD9</accession>
<proteinExistence type="inferred from homology"/>
<name>A0A1U9YYD9_9HYPH</name>
<dbReference type="CDD" id="cd00914">
    <property type="entry name" value="PCD_DCoH_subfamily_b"/>
    <property type="match status" value="1"/>
</dbReference>
<dbReference type="Pfam" id="PF01329">
    <property type="entry name" value="Pterin_4a"/>
    <property type="match status" value="1"/>
</dbReference>
<keyword evidence="3 4" id="KW-0456">Lyase</keyword>
<dbReference type="RefSeq" id="WP_026173467.1">
    <property type="nucleotide sequence ID" value="NZ_AQWH01000009.1"/>
</dbReference>
<dbReference type="EMBL" id="CP020330">
    <property type="protein sequence ID" value="AQZ50444.1"/>
    <property type="molecule type" value="Genomic_DNA"/>
</dbReference>
<evidence type="ECO:0000256" key="3">
    <source>
        <dbReference type="ARBA" id="ARBA00023239"/>
    </source>
</evidence>
<sequence>MDDTRLKPEELNDALTAREGWALAEDETAITRDFKFADFREAFAFMSECALAAERLDHHPSWNNVYNRVGVSLTTHSSGGVSARDIEMSKIMDAAARRYGI</sequence>
<dbReference type="NCBIfam" id="NF002018">
    <property type="entry name" value="PRK00823.1-3"/>
    <property type="match status" value="1"/>
</dbReference>
<evidence type="ECO:0000313" key="6">
    <source>
        <dbReference type="Proteomes" id="UP000191135"/>
    </source>
</evidence>
<evidence type="ECO:0000313" key="5">
    <source>
        <dbReference type="EMBL" id="AQZ50444.1"/>
    </source>
</evidence>
<evidence type="ECO:0000256" key="2">
    <source>
        <dbReference type="ARBA" id="ARBA00006472"/>
    </source>
</evidence>
<dbReference type="HAMAP" id="MF_00434">
    <property type="entry name" value="Pterin_4_alpha"/>
    <property type="match status" value="1"/>
</dbReference>
<protein>
    <recommendedName>
        <fullName evidence="4">Putative pterin-4-alpha-carbinolamine dehydratase</fullName>
        <shortName evidence="4">PHS</shortName>
        <ecNumber evidence="4">4.2.1.96</ecNumber>
    </recommendedName>
    <alternativeName>
        <fullName evidence="4">4-alpha-hydroxy-tetrahydropterin dehydratase</fullName>
    </alternativeName>
    <alternativeName>
        <fullName evidence="4">Pterin carbinolamine dehydratase</fullName>
        <shortName evidence="4">PCD</shortName>
    </alternativeName>
</protein>
<dbReference type="GO" id="GO:0006729">
    <property type="term" value="P:tetrahydrobiopterin biosynthetic process"/>
    <property type="evidence" value="ECO:0007669"/>
    <property type="project" value="InterPro"/>
</dbReference>
<dbReference type="PANTHER" id="PTHR12599">
    <property type="entry name" value="PTERIN-4-ALPHA-CARBINOLAMINE DEHYDRATASE"/>
    <property type="match status" value="1"/>
</dbReference>